<keyword evidence="4 6" id="KW-1133">Transmembrane helix</keyword>
<keyword evidence="5 6" id="KW-0472">Membrane</keyword>
<feature type="transmembrane region" description="Helical" evidence="6">
    <location>
        <begin position="166"/>
        <end position="184"/>
    </location>
</feature>
<dbReference type="SUPFAM" id="SSF103473">
    <property type="entry name" value="MFS general substrate transporter"/>
    <property type="match status" value="1"/>
</dbReference>
<dbReference type="PANTHER" id="PTHR12778:SF9">
    <property type="entry name" value="ACETYL-COENZYME A TRANSPORTER 1"/>
    <property type="match status" value="1"/>
</dbReference>
<dbReference type="GO" id="GO:0022857">
    <property type="term" value="F:transmembrane transporter activity"/>
    <property type="evidence" value="ECO:0007669"/>
    <property type="project" value="InterPro"/>
</dbReference>
<gene>
    <name evidence="7" type="ORF">A6F68_01097</name>
</gene>
<evidence type="ECO:0000256" key="4">
    <source>
        <dbReference type="ARBA" id="ARBA00022989"/>
    </source>
</evidence>
<dbReference type="EMBL" id="CP016591">
    <property type="protein sequence ID" value="ANY19616.1"/>
    <property type="molecule type" value="Genomic_DNA"/>
</dbReference>
<organism evidence="7 8">
    <name type="scientific">Tsuneonella dongtanensis</name>
    <dbReference type="NCBI Taxonomy" id="692370"/>
    <lineage>
        <taxon>Bacteria</taxon>
        <taxon>Pseudomonadati</taxon>
        <taxon>Pseudomonadota</taxon>
        <taxon>Alphaproteobacteria</taxon>
        <taxon>Sphingomonadales</taxon>
        <taxon>Erythrobacteraceae</taxon>
        <taxon>Tsuneonella</taxon>
    </lineage>
</organism>
<feature type="transmembrane region" description="Helical" evidence="6">
    <location>
        <begin position="33"/>
        <end position="54"/>
    </location>
</feature>
<comment type="similarity">
    <text evidence="2">Belongs to the major facilitator superfamily.</text>
</comment>
<feature type="transmembrane region" description="Helical" evidence="6">
    <location>
        <begin position="98"/>
        <end position="118"/>
    </location>
</feature>
<sequence>MQQPFATLPAQPVAFARLPALSESRLARFSAILILYFLQGVPLALSLVALPGWLAEQGATPLQVGAFVGTAMLPWSTKLFNGMIMDRYAFKPMGRRRGWILLAQFLMVVMLVIMAILAPTANDIAMLAALCFILNLCVTFSDCAVDGMAVDIVPEGERTAVNSMMFASQALGVAVCSYLAGQLLQSGDVTVTALVLATMVAGASLFVSLFRERPGERLLPWTHGRASRECEERQQGAWGPILKGMFRSLLVPRTILFLLGTGCACAMLAFVDAVNPTLAVQQLGWTTERYASYNALINLVAAGFGLFVPVLLVRRFGLRWSMIGFFVAIAALAACAGTTVSTWQGDTAFMGLTAALYIMSIMLSILLIVWAMQI</sequence>
<evidence type="ECO:0000256" key="6">
    <source>
        <dbReference type="SAM" id="Phobius"/>
    </source>
</evidence>
<keyword evidence="3 6" id="KW-0812">Transmembrane</keyword>
<dbReference type="Proteomes" id="UP000092932">
    <property type="component" value="Chromosome"/>
</dbReference>
<comment type="subcellular location">
    <subcellularLocation>
        <location evidence="1">Membrane</location>
        <topology evidence="1">Multi-pass membrane protein</topology>
    </subcellularLocation>
</comment>
<evidence type="ECO:0000256" key="2">
    <source>
        <dbReference type="ARBA" id="ARBA00008335"/>
    </source>
</evidence>
<evidence type="ECO:0000313" key="8">
    <source>
        <dbReference type="Proteomes" id="UP000092932"/>
    </source>
</evidence>
<feature type="transmembrane region" description="Helical" evidence="6">
    <location>
        <begin position="124"/>
        <end position="145"/>
    </location>
</feature>
<dbReference type="AlphaFoldDB" id="A0A1B2ABU1"/>
<evidence type="ECO:0000256" key="5">
    <source>
        <dbReference type="ARBA" id="ARBA00023136"/>
    </source>
</evidence>
<feature type="transmembrane region" description="Helical" evidence="6">
    <location>
        <begin position="349"/>
        <end position="372"/>
    </location>
</feature>
<dbReference type="PANTHER" id="PTHR12778">
    <property type="entry name" value="SOLUTE CARRIER FAMILY 33 ACETYL-COA TRANSPORTER -RELATED"/>
    <property type="match status" value="1"/>
</dbReference>
<feature type="transmembrane region" description="Helical" evidence="6">
    <location>
        <begin position="291"/>
        <end position="313"/>
    </location>
</feature>
<dbReference type="OrthoDB" id="9787815at2"/>
<dbReference type="InterPro" id="IPR036259">
    <property type="entry name" value="MFS_trans_sf"/>
</dbReference>
<dbReference type="KEGG" id="ado:A6F68_01097"/>
<name>A0A1B2ABU1_9SPHN</name>
<dbReference type="STRING" id="692370.A6F68_01097"/>
<dbReference type="InterPro" id="IPR011701">
    <property type="entry name" value="MFS"/>
</dbReference>
<dbReference type="GO" id="GO:0016020">
    <property type="term" value="C:membrane"/>
    <property type="evidence" value="ECO:0007669"/>
    <property type="project" value="UniProtKB-SubCell"/>
</dbReference>
<feature type="transmembrane region" description="Helical" evidence="6">
    <location>
        <begin position="190"/>
        <end position="210"/>
    </location>
</feature>
<proteinExistence type="inferred from homology"/>
<feature type="transmembrane region" description="Helical" evidence="6">
    <location>
        <begin position="320"/>
        <end position="343"/>
    </location>
</feature>
<feature type="transmembrane region" description="Helical" evidence="6">
    <location>
        <begin position="60"/>
        <end position="77"/>
    </location>
</feature>
<feature type="transmembrane region" description="Helical" evidence="6">
    <location>
        <begin position="250"/>
        <end position="271"/>
    </location>
</feature>
<protein>
    <submittedName>
        <fullName evidence="7">Muropeptide transporter</fullName>
    </submittedName>
</protein>
<dbReference type="Gene3D" id="1.20.1250.20">
    <property type="entry name" value="MFS general substrate transporter like domains"/>
    <property type="match status" value="1"/>
</dbReference>
<reference evidence="7 8" key="1">
    <citation type="submission" date="2016-07" db="EMBL/GenBank/DDBJ databases">
        <title>Complete genome sequence of Altererythrobacter dongtanensis KCTC 22672, a type strain with esterase isolated from tidal flat.</title>
        <authorList>
            <person name="Cheng H."/>
            <person name="Wu Y.-H."/>
            <person name="Zhou P."/>
            <person name="Huo Y.-Y."/>
            <person name="Wang C.-S."/>
            <person name="Xu X.-W."/>
        </authorList>
    </citation>
    <scope>NUCLEOTIDE SEQUENCE [LARGE SCALE GENOMIC DNA]</scope>
    <source>
        <strain evidence="7 8">KCTC 22672</strain>
    </source>
</reference>
<evidence type="ECO:0000313" key="7">
    <source>
        <dbReference type="EMBL" id="ANY19616.1"/>
    </source>
</evidence>
<accession>A0A1B2ABU1</accession>
<dbReference type="PATRIC" id="fig|692370.5.peg.1114"/>
<evidence type="ECO:0000256" key="1">
    <source>
        <dbReference type="ARBA" id="ARBA00004141"/>
    </source>
</evidence>
<keyword evidence="8" id="KW-1185">Reference proteome</keyword>
<evidence type="ECO:0000256" key="3">
    <source>
        <dbReference type="ARBA" id="ARBA00022692"/>
    </source>
</evidence>
<dbReference type="Pfam" id="PF07690">
    <property type="entry name" value="MFS_1"/>
    <property type="match status" value="1"/>
</dbReference>
<dbReference type="InterPro" id="IPR004752">
    <property type="entry name" value="AmpG_permease/AT-1"/>
</dbReference>